<evidence type="ECO:0000256" key="2">
    <source>
        <dbReference type="ARBA" id="ARBA00022475"/>
    </source>
</evidence>
<feature type="transmembrane region" description="Helical" evidence="6">
    <location>
        <begin position="323"/>
        <end position="347"/>
    </location>
</feature>
<reference evidence="7 8" key="1">
    <citation type="submission" date="2024-02" db="EMBL/GenBank/DDBJ databases">
        <title>Comparative Genomic Analysis of Flavobacterium Species Causing Columnaris Disease of Freshwater Fish in Thailand: Insights into Virulence and Resistance Mechanisms.</title>
        <authorList>
            <person name="Nguyen D."/>
            <person name="Chokmangmeepisarn P."/>
            <person name="Khianchaikhan K."/>
            <person name="Morishita M."/>
            <person name="Bunnoy A."/>
            <person name="Rodkhum C."/>
        </authorList>
    </citation>
    <scope>NUCLEOTIDE SEQUENCE [LARGE SCALE GENOMIC DNA]</scope>
    <source>
        <strain evidence="7 8">PCBSB2203</strain>
    </source>
</reference>
<evidence type="ECO:0000256" key="6">
    <source>
        <dbReference type="SAM" id="Phobius"/>
    </source>
</evidence>
<evidence type="ECO:0000256" key="5">
    <source>
        <dbReference type="ARBA" id="ARBA00023136"/>
    </source>
</evidence>
<feature type="transmembrane region" description="Helical" evidence="6">
    <location>
        <begin position="114"/>
        <end position="136"/>
    </location>
</feature>
<evidence type="ECO:0000313" key="7">
    <source>
        <dbReference type="EMBL" id="MFK7003393.1"/>
    </source>
</evidence>
<organism evidence="7 8">
    <name type="scientific">Flavobacterium covae</name>
    <dbReference type="NCBI Taxonomy" id="2906076"/>
    <lineage>
        <taxon>Bacteria</taxon>
        <taxon>Pseudomonadati</taxon>
        <taxon>Bacteroidota</taxon>
        <taxon>Flavobacteriia</taxon>
        <taxon>Flavobacteriales</taxon>
        <taxon>Flavobacteriaceae</taxon>
        <taxon>Flavobacterium</taxon>
    </lineage>
</organism>
<dbReference type="PANTHER" id="PTHR30250:SF11">
    <property type="entry name" value="O-ANTIGEN TRANSPORTER-RELATED"/>
    <property type="match status" value="1"/>
</dbReference>
<dbReference type="RefSeq" id="WP_088466746.1">
    <property type="nucleotide sequence ID" value="NZ_JAZHOJ010000009.1"/>
</dbReference>
<feature type="transmembrane region" description="Helical" evidence="6">
    <location>
        <begin position="143"/>
        <end position="164"/>
    </location>
</feature>
<evidence type="ECO:0000256" key="1">
    <source>
        <dbReference type="ARBA" id="ARBA00004651"/>
    </source>
</evidence>
<keyword evidence="4 6" id="KW-1133">Transmembrane helix</keyword>
<feature type="transmembrane region" description="Helical" evidence="6">
    <location>
        <begin position="359"/>
        <end position="378"/>
    </location>
</feature>
<feature type="transmembrane region" description="Helical" evidence="6">
    <location>
        <begin position="212"/>
        <end position="236"/>
    </location>
</feature>
<comment type="subcellular location">
    <subcellularLocation>
        <location evidence="1">Cell membrane</location>
        <topology evidence="1">Multi-pass membrane protein</topology>
    </subcellularLocation>
</comment>
<feature type="transmembrane region" description="Helical" evidence="6">
    <location>
        <begin position="292"/>
        <end position="311"/>
    </location>
</feature>
<dbReference type="EMBL" id="JAZHOJ010000009">
    <property type="protein sequence ID" value="MFK7003393.1"/>
    <property type="molecule type" value="Genomic_DNA"/>
</dbReference>
<protein>
    <submittedName>
        <fullName evidence="7">Lipopolysaccharide biosynthesis protein</fullName>
    </submittedName>
</protein>
<feature type="transmembrane region" description="Helical" evidence="6">
    <location>
        <begin position="170"/>
        <end position="191"/>
    </location>
</feature>
<gene>
    <name evidence="7" type="ORF">V3467_05950</name>
</gene>
<dbReference type="Proteomes" id="UP001621713">
    <property type="component" value="Unassembled WGS sequence"/>
</dbReference>
<keyword evidence="3 6" id="KW-0812">Transmembrane</keyword>
<feature type="transmembrane region" description="Helical" evidence="6">
    <location>
        <begin position="248"/>
        <end position="271"/>
    </location>
</feature>
<evidence type="ECO:0000256" key="4">
    <source>
        <dbReference type="ARBA" id="ARBA00022989"/>
    </source>
</evidence>
<feature type="transmembrane region" description="Helical" evidence="6">
    <location>
        <begin position="50"/>
        <end position="67"/>
    </location>
</feature>
<keyword evidence="5 6" id="KW-0472">Membrane</keyword>
<accession>A0ABW8PGC3</accession>
<keyword evidence="8" id="KW-1185">Reference proteome</keyword>
<proteinExistence type="predicted"/>
<sequence>MISFKKDVLFSVAVQSLLLVFGLLLNKILSNTLSVEDFGNFNLIKRASTVVSFTMLAGMGIAIPRYLPLLKTITEKYKYLAIAFFIIILITFLFLVLIGFSGHYFNEILFNGSLFINICFLNAFSITMLSFLFASFRGFEKSLHFNISQLIIQFVILILTFFYGYNVQEYVIASSTVSLLLVVVFFGFFFVKDEKQLLAFNLTGSQTIIKELSAFGFPRMIGDFFLFSLNAVPLFLISKKFGIQQASMLTVAVTLTSMITPFFSYLGMVFLPKLSSLYGEGNIREIRRIVNLFLIAFIGISLVFTLGLIFLDNWLITLFFSNSYLKASGMIVVVSYSMIPNAIYLLLRNPIDVLSKVPYNTLNLILACTIGFIMMYYSTQMIHLLYAFVFIFVWLGVASYLIWLKLLKNEESK</sequence>
<name>A0ABW8PGC3_9FLAO</name>
<evidence type="ECO:0000256" key="3">
    <source>
        <dbReference type="ARBA" id="ARBA00022692"/>
    </source>
</evidence>
<keyword evidence="2" id="KW-1003">Cell membrane</keyword>
<dbReference type="InterPro" id="IPR050833">
    <property type="entry name" value="Poly_Biosynth_Transport"/>
</dbReference>
<evidence type="ECO:0000313" key="8">
    <source>
        <dbReference type="Proteomes" id="UP001621713"/>
    </source>
</evidence>
<feature type="transmembrane region" description="Helical" evidence="6">
    <location>
        <begin position="384"/>
        <end position="404"/>
    </location>
</feature>
<dbReference type="PANTHER" id="PTHR30250">
    <property type="entry name" value="PST FAMILY PREDICTED COLANIC ACID TRANSPORTER"/>
    <property type="match status" value="1"/>
</dbReference>
<feature type="transmembrane region" description="Helical" evidence="6">
    <location>
        <begin position="79"/>
        <end position="102"/>
    </location>
</feature>
<comment type="caution">
    <text evidence="7">The sequence shown here is derived from an EMBL/GenBank/DDBJ whole genome shotgun (WGS) entry which is preliminary data.</text>
</comment>